<protein>
    <submittedName>
        <fullName evidence="1">Ethylmalonic encephalopathy 1</fullName>
    </submittedName>
</protein>
<evidence type="ECO:0000313" key="1">
    <source>
        <dbReference type="EMBL" id="KAH8008301.1"/>
    </source>
</evidence>
<proteinExistence type="predicted"/>
<dbReference type="Proteomes" id="UP000827872">
    <property type="component" value="Linkage Group LG06"/>
</dbReference>
<comment type="caution">
    <text evidence="1">The sequence shown here is derived from an EMBL/GenBank/DDBJ whole genome shotgun (WGS) entry which is preliminary data.</text>
</comment>
<keyword evidence="2" id="KW-1185">Reference proteome</keyword>
<dbReference type="EMBL" id="CM037619">
    <property type="protein sequence ID" value="KAH8008301.1"/>
    <property type="molecule type" value="Genomic_DNA"/>
</dbReference>
<organism evidence="1 2">
    <name type="scientific">Sphaerodactylus townsendi</name>
    <dbReference type="NCBI Taxonomy" id="933632"/>
    <lineage>
        <taxon>Eukaryota</taxon>
        <taxon>Metazoa</taxon>
        <taxon>Chordata</taxon>
        <taxon>Craniata</taxon>
        <taxon>Vertebrata</taxon>
        <taxon>Euteleostomi</taxon>
        <taxon>Lepidosauria</taxon>
        <taxon>Squamata</taxon>
        <taxon>Bifurcata</taxon>
        <taxon>Gekkota</taxon>
        <taxon>Sphaerodactylidae</taxon>
        <taxon>Sphaerodactylus</taxon>
    </lineage>
</organism>
<evidence type="ECO:0000313" key="2">
    <source>
        <dbReference type="Proteomes" id="UP000827872"/>
    </source>
</evidence>
<accession>A0ACB8FSZ5</accession>
<reference evidence="1" key="1">
    <citation type="submission" date="2021-08" db="EMBL/GenBank/DDBJ databases">
        <title>The first chromosome-level gecko genome reveals the dynamic sex chromosomes of Neotropical dwarf geckos (Sphaerodactylidae: Sphaerodactylus).</title>
        <authorList>
            <person name="Pinto B.J."/>
            <person name="Keating S.E."/>
            <person name="Gamble T."/>
        </authorList>
    </citation>
    <scope>NUCLEOTIDE SEQUENCE</scope>
    <source>
        <strain evidence="1">TG3544</strain>
    </source>
</reference>
<sequence>MLFEAESFTYTYLLADAKTKEAVLIDPVLETARRDTALVKQLGLNLLYAAQHFIATLDHITGTGSGNSCYLDVVERHLPRTAEPRQMS</sequence>
<gene>
    <name evidence="1" type="primary">ETHE1</name>
    <name evidence="1" type="ORF">K3G42_028856</name>
</gene>
<name>A0ACB8FSZ5_9SAUR</name>